<dbReference type="GO" id="GO:0009982">
    <property type="term" value="F:pseudouridine synthase activity"/>
    <property type="evidence" value="ECO:0007669"/>
    <property type="project" value="InterPro"/>
</dbReference>
<dbReference type="STRING" id="592026.GCWU0000282_001526"/>
<dbReference type="PANTHER" id="PTHR21600">
    <property type="entry name" value="MITOCHONDRIAL RNA PSEUDOURIDINE SYNTHASE"/>
    <property type="match status" value="1"/>
</dbReference>
<accession>V2Y4Q2</accession>
<evidence type="ECO:0000313" key="6">
    <source>
        <dbReference type="EMBL" id="ESL02656.1"/>
    </source>
</evidence>
<proteinExistence type="inferred from homology"/>
<evidence type="ECO:0000256" key="2">
    <source>
        <dbReference type="ARBA" id="ARBA00010876"/>
    </source>
</evidence>
<keyword evidence="7" id="KW-1185">Reference proteome</keyword>
<evidence type="ECO:0000313" key="7">
    <source>
        <dbReference type="Proteomes" id="UP000018227"/>
    </source>
</evidence>
<comment type="catalytic activity">
    <reaction evidence="1">
        <text>a uridine in RNA = a pseudouridine in RNA</text>
        <dbReference type="Rhea" id="RHEA:48348"/>
        <dbReference type="Rhea" id="RHEA-COMP:12068"/>
        <dbReference type="Rhea" id="RHEA-COMP:12069"/>
        <dbReference type="ChEBI" id="CHEBI:65314"/>
        <dbReference type="ChEBI" id="CHEBI:65315"/>
    </reaction>
</comment>
<organism evidence="6 7">
    <name type="scientific">Catonella morbi ATCC 51271</name>
    <dbReference type="NCBI Taxonomy" id="592026"/>
    <lineage>
        <taxon>Bacteria</taxon>
        <taxon>Bacillati</taxon>
        <taxon>Bacillota</taxon>
        <taxon>Clostridia</taxon>
        <taxon>Lachnospirales</taxon>
        <taxon>Lachnospiraceae</taxon>
        <taxon>Catonella</taxon>
    </lineage>
</organism>
<dbReference type="InterPro" id="IPR020103">
    <property type="entry name" value="PsdUridine_synth_cat_dom_sf"/>
</dbReference>
<dbReference type="OrthoDB" id="9807829at2"/>
<dbReference type="AlphaFoldDB" id="V2Y4Q2"/>
<gene>
    <name evidence="6" type="ORF">GCWU0000282_001526</name>
</gene>
<dbReference type="CDD" id="cd02869">
    <property type="entry name" value="PseudoU_synth_RluA_like"/>
    <property type="match status" value="1"/>
</dbReference>
<dbReference type="eggNOG" id="COG0564">
    <property type="taxonomic scope" value="Bacteria"/>
</dbReference>
<dbReference type="GO" id="GO:0003723">
    <property type="term" value="F:RNA binding"/>
    <property type="evidence" value="ECO:0007669"/>
    <property type="project" value="InterPro"/>
</dbReference>
<dbReference type="GO" id="GO:0000455">
    <property type="term" value="P:enzyme-directed rRNA pseudouridine synthesis"/>
    <property type="evidence" value="ECO:0007669"/>
    <property type="project" value="TreeGrafter"/>
</dbReference>
<evidence type="ECO:0000256" key="1">
    <source>
        <dbReference type="ARBA" id="ARBA00000073"/>
    </source>
</evidence>
<evidence type="ECO:0000256" key="4">
    <source>
        <dbReference type="ARBA" id="ARBA00033164"/>
    </source>
</evidence>
<protein>
    <recommendedName>
        <fullName evidence="3">RNA pseudouridylate synthase</fullName>
    </recommendedName>
    <alternativeName>
        <fullName evidence="4">RNA-uridine isomerase</fullName>
    </alternativeName>
</protein>
<dbReference type="Proteomes" id="UP000018227">
    <property type="component" value="Unassembled WGS sequence"/>
</dbReference>
<dbReference type="RefSeq" id="WP_023354398.1">
    <property type="nucleotide sequence ID" value="NZ_KI535368.1"/>
</dbReference>
<evidence type="ECO:0000256" key="3">
    <source>
        <dbReference type="ARBA" id="ARBA00031870"/>
    </source>
</evidence>
<dbReference type="Pfam" id="PF00849">
    <property type="entry name" value="PseudoU_synth_2"/>
    <property type="match status" value="1"/>
</dbReference>
<dbReference type="EMBL" id="ACIL03000013">
    <property type="protein sequence ID" value="ESL02656.1"/>
    <property type="molecule type" value="Genomic_DNA"/>
</dbReference>
<dbReference type="PANTHER" id="PTHR21600:SF87">
    <property type="entry name" value="RNA PSEUDOURIDYLATE SYNTHASE DOMAIN-CONTAINING PROTEIN 1"/>
    <property type="match status" value="1"/>
</dbReference>
<comment type="similarity">
    <text evidence="2">Belongs to the pseudouridine synthase RluA family.</text>
</comment>
<name>V2Y4Q2_9FIRM</name>
<dbReference type="Gene3D" id="3.30.2350.10">
    <property type="entry name" value="Pseudouridine synthase"/>
    <property type="match status" value="1"/>
</dbReference>
<dbReference type="InterPro" id="IPR006145">
    <property type="entry name" value="PsdUridine_synth_RsuA/RluA"/>
</dbReference>
<dbReference type="GO" id="GO:0140098">
    <property type="term" value="F:catalytic activity, acting on RNA"/>
    <property type="evidence" value="ECO:0007669"/>
    <property type="project" value="UniProtKB-ARBA"/>
</dbReference>
<feature type="domain" description="Pseudouridine synthase RsuA/RluA-like" evidence="5">
    <location>
        <begin position="13"/>
        <end position="180"/>
    </location>
</feature>
<evidence type="ECO:0000259" key="5">
    <source>
        <dbReference type="Pfam" id="PF00849"/>
    </source>
</evidence>
<sequence>MMTDIPILYEDEDIIVCVKPVGILSQGDKDGNKDLVRELKKHLVISARKNKQSIGKEPYIAVVHRLDRNVRGIMVYAKTGRAAAGLSKQIAENKLTKRYMAVVSFTPERCTPEINVEKKRIDYIAADKVKNISTIAEKESKGAERAELNYKVIKTAGNKALVQVDLITGRHHQIRLQLSQIFNGIVGDTKYNDDYKLTDGWKDPALEAVELSFVHPVSGEKLSFAIQPKGKEFGEI</sequence>
<dbReference type="SUPFAM" id="SSF55120">
    <property type="entry name" value="Pseudouridine synthase"/>
    <property type="match status" value="1"/>
</dbReference>
<reference evidence="6 7" key="1">
    <citation type="submission" date="2013-06" db="EMBL/GenBank/DDBJ databases">
        <authorList>
            <person name="Weinstock G."/>
            <person name="Sodergren E."/>
            <person name="Clifton S."/>
            <person name="Fulton L."/>
            <person name="Fulton B."/>
            <person name="Courtney L."/>
            <person name="Fronick C."/>
            <person name="Harrison M."/>
            <person name="Strong C."/>
            <person name="Farmer C."/>
            <person name="Delahaunty K."/>
            <person name="Markovic C."/>
            <person name="Hall O."/>
            <person name="Minx P."/>
            <person name="Tomlinson C."/>
            <person name="Mitreva M."/>
            <person name="Nelson J."/>
            <person name="Hou S."/>
            <person name="Wollam A."/>
            <person name="Pepin K.H."/>
            <person name="Johnson M."/>
            <person name="Bhonagiri V."/>
            <person name="Nash W.E."/>
            <person name="Warren W."/>
            <person name="Chinwalla A."/>
            <person name="Mardis E.R."/>
            <person name="Wilson R.K."/>
        </authorList>
    </citation>
    <scope>NUCLEOTIDE SEQUENCE [LARGE SCALE GENOMIC DNA]</scope>
    <source>
        <strain evidence="6 7">ATCC 51271</strain>
    </source>
</reference>
<dbReference type="HOGENOM" id="CLU_016902_11_2_9"/>
<comment type="caution">
    <text evidence="6">The sequence shown here is derived from an EMBL/GenBank/DDBJ whole genome shotgun (WGS) entry which is preliminary data.</text>
</comment>
<dbReference type="InterPro" id="IPR050188">
    <property type="entry name" value="RluA_PseudoU_synthase"/>
</dbReference>